<organism evidence="1 2">
    <name type="scientific">Larkinella knui</name>
    <dbReference type="NCBI Taxonomy" id="2025310"/>
    <lineage>
        <taxon>Bacteria</taxon>
        <taxon>Pseudomonadati</taxon>
        <taxon>Bacteroidota</taxon>
        <taxon>Cytophagia</taxon>
        <taxon>Cytophagales</taxon>
        <taxon>Spirosomataceae</taxon>
        <taxon>Larkinella</taxon>
    </lineage>
</organism>
<accession>A0A3P1CA97</accession>
<dbReference type="Pfam" id="PF13366">
    <property type="entry name" value="PDDEXK_3"/>
    <property type="match status" value="1"/>
</dbReference>
<gene>
    <name evidence="1" type="ORF">EHT87_28660</name>
</gene>
<name>A0A3P1CA97_9BACT</name>
<proteinExistence type="predicted"/>
<sequence>MLLHQNLTDAILKAYFNVYNTLGYGFLEKVYENALLIELRRQKLDCVSQQLIKVYYQKIEVGSYFADIVVNNTVILELKAAEGLAVEHECQLLNYLKATRMEVGLLLNFGKKPEFRRKVFQNQFKSLDRNADSAD</sequence>
<dbReference type="NCBIfam" id="TIGR04256">
    <property type="entry name" value="GxxExxY"/>
    <property type="match status" value="1"/>
</dbReference>
<evidence type="ECO:0000313" key="1">
    <source>
        <dbReference type="EMBL" id="RRB10217.1"/>
    </source>
</evidence>
<dbReference type="Proteomes" id="UP000274271">
    <property type="component" value="Unassembled WGS sequence"/>
</dbReference>
<dbReference type="EMBL" id="RQJP01000007">
    <property type="protein sequence ID" value="RRB10217.1"/>
    <property type="molecule type" value="Genomic_DNA"/>
</dbReference>
<dbReference type="InterPro" id="IPR026350">
    <property type="entry name" value="GxxExxY"/>
</dbReference>
<evidence type="ECO:0000313" key="2">
    <source>
        <dbReference type="Proteomes" id="UP000274271"/>
    </source>
</evidence>
<dbReference type="RefSeq" id="WP_124910230.1">
    <property type="nucleotide sequence ID" value="NZ_RQJP01000007.1"/>
</dbReference>
<protein>
    <submittedName>
        <fullName evidence="1">GxxExxY protein</fullName>
    </submittedName>
</protein>
<dbReference type="AlphaFoldDB" id="A0A3P1CA97"/>
<keyword evidence="2" id="KW-1185">Reference proteome</keyword>
<comment type="caution">
    <text evidence="1">The sequence shown here is derived from an EMBL/GenBank/DDBJ whole genome shotgun (WGS) entry which is preliminary data.</text>
</comment>
<dbReference type="OrthoDB" id="9806869at2"/>
<reference evidence="1 2" key="1">
    <citation type="submission" date="2018-11" db="EMBL/GenBank/DDBJ databases">
        <authorList>
            <person name="Zhou Z."/>
            <person name="Wang G."/>
        </authorList>
    </citation>
    <scope>NUCLEOTIDE SEQUENCE [LARGE SCALE GENOMIC DNA]</scope>
    <source>
        <strain evidence="1 2">KCTC42998</strain>
    </source>
</reference>